<dbReference type="EMBL" id="QVLV01000001">
    <property type="protein sequence ID" value="RGE64778.1"/>
    <property type="molecule type" value="Genomic_DNA"/>
</dbReference>
<gene>
    <name evidence="1" type="ORF">DXC51_00065</name>
</gene>
<comment type="caution">
    <text evidence="1">The sequence shown here is derived from an EMBL/GenBank/DDBJ whole genome shotgun (WGS) entry which is preliminary data.</text>
</comment>
<accession>A0A3E3ICK8</accession>
<dbReference type="Proteomes" id="UP000260812">
    <property type="component" value="Unassembled WGS sequence"/>
</dbReference>
<evidence type="ECO:0000313" key="1">
    <source>
        <dbReference type="EMBL" id="RGE64778.1"/>
    </source>
</evidence>
<evidence type="ECO:0000313" key="2">
    <source>
        <dbReference type="Proteomes" id="UP000260812"/>
    </source>
</evidence>
<dbReference type="Gene3D" id="1.25.10.90">
    <property type="match status" value="1"/>
</dbReference>
<dbReference type="Pfam" id="PF08713">
    <property type="entry name" value="DNA_alkylation"/>
    <property type="match status" value="1"/>
</dbReference>
<dbReference type="InterPro" id="IPR016024">
    <property type="entry name" value="ARM-type_fold"/>
</dbReference>
<dbReference type="SUPFAM" id="SSF48371">
    <property type="entry name" value="ARM repeat"/>
    <property type="match status" value="1"/>
</dbReference>
<dbReference type="AlphaFoldDB" id="A0A3E3ICK8"/>
<proteinExistence type="predicted"/>
<protein>
    <submittedName>
        <fullName evidence="1">DNA alkylation repair protein</fullName>
    </submittedName>
</protein>
<dbReference type="CDD" id="cd06561">
    <property type="entry name" value="AlkD_like"/>
    <property type="match status" value="1"/>
</dbReference>
<dbReference type="RefSeq" id="WP_117543240.1">
    <property type="nucleotide sequence ID" value="NZ_JBKUNB010000020.1"/>
</dbReference>
<dbReference type="InterPro" id="IPR014825">
    <property type="entry name" value="DNA_alkylation"/>
</dbReference>
<dbReference type="PANTHER" id="PTHR34070:SF1">
    <property type="entry name" value="DNA ALKYLATION REPAIR PROTEIN"/>
    <property type="match status" value="1"/>
</dbReference>
<name>A0A3E3ICK8_9FIRM</name>
<reference evidence="1" key="1">
    <citation type="submission" date="2018-08" db="EMBL/GenBank/DDBJ databases">
        <title>A genome reference for cultivated species of the human gut microbiota.</title>
        <authorList>
            <person name="Zou Y."/>
            <person name="Xue W."/>
            <person name="Luo G."/>
        </authorList>
    </citation>
    <scope>NUCLEOTIDE SEQUENCE [LARGE SCALE GENOMIC DNA]</scope>
    <source>
        <strain evidence="1">TF05-5AC</strain>
    </source>
</reference>
<dbReference type="PANTHER" id="PTHR34070">
    <property type="entry name" value="ARMADILLO-TYPE FOLD"/>
    <property type="match status" value="1"/>
</dbReference>
<sequence>MPPSSGKKNNTAHSNDITDIKEQLSLLAEPAYRDFSSSLLPGTEHILGVRLPALRKIARKLAKENWLENLARCTQDSFEEIMLQGFIIGYAKAPLPDILEQIAAFLPKINNWSVCDSFCITLKAAGENPAEFWDFLQPCILSGEEFTVRFAIVMLLDYYITPEYIDRLFPIFDGISHEGYYVKMAVAWAVSMCYVKFPEKTESYLGRCRLDDFTYNKSLQKITESLSVDKETKKRIRAMKRL</sequence>
<dbReference type="GeneID" id="97985315"/>
<organism evidence="1 2">
    <name type="scientific">Eisenbergiella massiliensis</name>
    <dbReference type="NCBI Taxonomy" id="1720294"/>
    <lineage>
        <taxon>Bacteria</taxon>
        <taxon>Bacillati</taxon>
        <taxon>Bacillota</taxon>
        <taxon>Clostridia</taxon>
        <taxon>Lachnospirales</taxon>
        <taxon>Lachnospiraceae</taxon>
        <taxon>Eisenbergiella</taxon>
    </lineage>
</organism>
<keyword evidence="2" id="KW-1185">Reference proteome</keyword>